<comment type="caution">
    <text evidence="2">The sequence shown here is derived from an EMBL/GenBank/DDBJ whole genome shotgun (WGS) entry which is preliminary data.</text>
</comment>
<keyword evidence="1" id="KW-0472">Membrane</keyword>
<proteinExistence type="predicted"/>
<keyword evidence="1" id="KW-1133">Transmembrane helix</keyword>
<name>A0A3N1Y8X4_9GAMM</name>
<dbReference type="Proteomes" id="UP000276634">
    <property type="component" value="Unassembled WGS sequence"/>
</dbReference>
<dbReference type="GO" id="GO:0043683">
    <property type="term" value="P:type IV pilus assembly"/>
    <property type="evidence" value="ECO:0007669"/>
    <property type="project" value="InterPro"/>
</dbReference>
<dbReference type="InterPro" id="IPR032092">
    <property type="entry name" value="PilW"/>
</dbReference>
<gene>
    <name evidence="2" type="ORF">EDC57_0908</name>
</gene>
<feature type="transmembrane region" description="Helical" evidence="1">
    <location>
        <begin position="6"/>
        <end position="28"/>
    </location>
</feature>
<dbReference type="EMBL" id="RJVI01000001">
    <property type="protein sequence ID" value="ROR34991.1"/>
    <property type="molecule type" value="Genomic_DNA"/>
</dbReference>
<dbReference type="PROSITE" id="PS00409">
    <property type="entry name" value="PROKAR_NTER_METHYL"/>
    <property type="match status" value="1"/>
</dbReference>
<dbReference type="InterPro" id="IPR012902">
    <property type="entry name" value="N_methyl_site"/>
</dbReference>
<sequence length="324" mass="33931">MRGLSLVELMVAMALSLVLLLGVVQIFVANRQSIRIQDGVTVLQENGRYALDQLAYSLRMADFWGASVPGDVVVDTGLGAISGDCTEVPVTRREGVEAVEGASASPISSCLADADYYAGADLDGSGAVDADERPDVLVVRHAQATAVAPADLALAANADRIFLETVPGGRGCIAKGSRLDPGAATKASCKAPSGVTSYVYPYSATLYFVRPCAVKGGITCSASSDGGSPVPTLVRMTLQEDELVEQALVSGVENLQVRFRTEGDTAFVDPGAVSDWGDVEAVEVSLTVRAEARDPTMTGSGPADGYIRRTFRTVVLLRNRAQAR</sequence>
<dbReference type="Pfam" id="PF16074">
    <property type="entry name" value="PilW"/>
    <property type="match status" value="1"/>
</dbReference>
<organism evidence="2 3">
    <name type="scientific">Inmirania thermothiophila</name>
    <dbReference type="NCBI Taxonomy" id="1750597"/>
    <lineage>
        <taxon>Bacteria</taxon>
        <taxon>Pseudomonadati</taxon>
        <taxon>Pseudomonadota</taxon>
        <taxon>Gammaproteobacteria</taxon>
        <taxon>Chromatiales</taxon>
        <taxon>Ectothiorhodospiraceae</taxon>
        <taxon>Inmirania</taxon>
    </lineage>
</organism>
<keyword evidence="3" id="KW-1185">Reference proteome</keyword>
<accession>A0A3N1Y8X4</accession>
<keyword evidence="1" id="KW-0812">Transmembrane</keyword>
<protein>
    <submittedName>
        <fullName evidence="2">Tfp pilus assembly protein PilW</fullName>
    </submittedName>
</protein>
<evidence type="ECO:0000313" key="2">
    <source>
        <dbReference type="EMBL" id="ROR34991.1"/>
    </source>
</evidence>
<reference evidence="2 3" key="1">
    <citation type="submission" date="2018-11" db="EMBL/GenBank/DDBJ databases">
        <title>Genomic Encyclopedia of Type Strains, Phase IV (KMG-IV): sequencing the most valuable type-strain genomes for metagenomic binning, comparative biology and taxonomic classification.</title>
        <authorList>
            <person name="Goeker M."/>
        </authorList>
    </citation>
    <scope>NUCLEOTIDE SEQUENCE [LARGE SCALE GENOMIC DNA]</scope>
    <source>
        <strain evidence="2 3">DSM 100275</strain>
    </source>
</reference>
<dbReference type="AlphaFoldDB" id="A0A3N1Y8X4"/>
<evidence type="ECO:0000256" key="1">
    <source>
        <dbReference type="SAM" id="Phobius"/>
    </source>
</evidence>
<evidence type="ECO:0000313" key="3">
    <source>
        <dbReference type="Proteomes" id="UP000276634"/>
    </source>
</evidence>
<dbReference type="RefSeq" id="WP_170165033.1">
    <property type="nucleotide sequence ID" value="NZ_RJVI01000001.1"/>
</dbReference>